<evidence type="ECO:0000256" key="2">
    <source>
        <dbReference type="ARBA" id="ARBA00022723"/>
    </source>
</evidence>
<dbReference type="FunFam" id="3.40.140.10:FF:000053">
    <property type="entry name" value="MPN domain-containing protein CG4751"/>
    <property type="match status" value="1"/>
</dbReference>
<feature type="domain" description="MPN" evidence="8">
    <location>
        <begin position="232"/>
        <end position="368"/>
    </location>
</feature>
<keyword evidence="4" id="KW-0862">Zinc</keyword>
<dbReference type="InterPro" id="IPR037518">
    <property type="entry name" value="MPN"/>
</dbReference>
<gene>
    <name evidence="9" type="primary">107369366</name>
</gene>
<dbReference type="InterPro" id="IPR040843">
    <property type="entry name" value="RAMA"/>
</dbReference>
<dbReference type="Pfam" id="PF18755">
    <property type="entry name" value="RAMA"/>
    <property type="match status" value="1"/>
</dbReference>
<dbReference type="InterPro" id="IPR050242">
    <property type="entry name" value="JAMM_MPN+_peptidase_M67A"/>
</dbReference>
<name>T1JTJ8_TETUR</name>
<dbReference type="Gene3D" id="3.40.140.10">
    <property type="entry name" value="Cytidine Deaminase, domain 2"/>
    <property type="match status" value="1"/>
</dbReference>
<keyword evidence="10" id="KW-1185">Reference proteome</keyword>
<accession>T1JTJ8</accession>
<dbReference type="CDD" id="cd08067">
    <property type="entry name" value="MPN_2A_DUB"/>
    <property type="match status" value="1"/>
</dbReference>
<dbReference type="PROSITE" id="PS50249">
    <property type="entry name" value="MPN"/>
    <property type="match status" value="1"/>
</dbReference>
<dbReference type="InterPro" id="IPR000555">
    <property type="entry name" value="JAMM/MPN+_dom"/>
</dbReference>
<dbReference type="HOGENOM" id="CLU_037792_0_0_1"/>
<sequence length="476" mass="54235">MDTSGDEHTNGADLERADDSDDNGIATEDSVPSTSQKSQVGRKSLSGQICSLKTLIDDQILDPGNNVLTMDYFGAKFDADLLPNGNIRWSQSEQIFSTPSAWFNHCKKLVNPESTNSKPGSAWSSIRYRRKRLDSYKLRWYRKQKKIVTSANIYDSAMAYSKAASDYLTHSQSISPDSSSTPLTFLPENYPIKEKNVVEHHTLASKLIRQDTSVMVKCIPFSALERIQPFALTLSTNALLTIDFHCHLTTGEVVGYLGGSWDITSHNLSILQAFPCKTRLGDKERSLKVTEEIRKNLEQKKLSIVGWYHSHPKTAPQPTIRDIEAQMEYQIAMKGENDSTYIPCIGLICSPYDDDNPRLTSRYQAFWVMPPNEFKPLEYGRPMQMTYSITRDSFLTQDLLLDMRLLAHYYIEGPDAIKFEEDYRKDKTYWHKLQSSLKPFLPRDLTTTVNQTQAQTQVQQQALSHFWAFLKGLIIP</sequence>
<keyword evidence="5" id="KW-0482">Metalloprotease</keyword>
<evidence type="ECO:0000256" key="3">
    <source>
        <dbReference type="ARBA" id="ARBA00022801"/>
    </source>
</evidence>
<evidence type="ECO:0000256" key="7">
    <source>
        <dbReference type="SAM" id="MobiDB-lite"/>
    </source>
</evidence>
<keyword evidence="1" id="KW-0645">Protease</keyword>
<dbReference type="GO" id="GO:0046872">
    <property type="term" value="F:metal ion binding"/>
    <property type="evidence" value="ECO:0007669"/>
    <property type="project" value="UniProtKB-KW"/>
</dbReference>
<evidence type="ECO:0000313" key="10">
    <source>
        <dbReference type="Proteomes" id="UP000015104"/>
    </source>
</evidence>
<dbReference type="KEGG" id="tut:107369366"/>
<dbReference type="EMBL" id="CAEY01000481">
    <property type="status" value="NOT_ANNOTATED_CDS"/>
    <property type="molecule type" value="Genomic_DNA"/>
</dbReference>
<evidence type="ECO:0000256" key="4">
    <source>
        <dbReference type="ARBA" id="ARBA00022833"/>
    </source>
</evidence>
<dbReference type="OMA" id="VEMVYVQ"/>
<dbReference type="SUPFAM" id="SSF102712">
    <property type="entry name" value="JAB1/MPN domain"/>
    <property type="match status" value="1"/>
</dbReference>
<dbReference type="GO" id="GO:0008237">
    <property type="term" value="F:metallopeptidase activity"/>
    <property type="evidence" value="ECO:0007669"/>
    <property type="project" value="UniProtKB-KW"/>
</dbReference>
<feature type="compositionally biased region" description="Polar residues" evidence="7">
    <location>
        <begin position="30"/>
        <end position="42"/>
    </location>
</feature>
<protein>
    <recommendedName>
        <fullName evidence="8">MPN domain-containing protein</fullName>
    </recommendedName>
</protein>
<comment type="similarity">
    <text evidence="6">Belongs to the peptidase M67 family.</text>
</comment>
<dbReference type="EnsemblMetazoa" id="tetur01g14400.1">
    <property type="protein sequence ID" value="tetur01g14400.1"/>
    <property type="gene ID" value="tetur01g14400"/>
</dbReference>
<dbReference type="GO" id="GO:0006508">
    <property type="term" value="P:proteolysis"/>
    <property type="evidence" value="ECO:0007669"/>
    <property type="project" value="UniProtKB-KW"/>
</dbReference>
<evidence type="ECO:0000256" key="1">
    <source>
        <dbReference type="ARBA" id="ARBA00022670"/>
    </source>
</evidence>
<evidence type="ECO:0000256" key="6">
    <source>
        <dbReference type="ARBA" id="ARBA00061577"/>
    </source>
</evidence>
<keyword evidence="2" id="KW-0479">Metal-binding</keyword>
<evidence type="ECO:0000259" key="8">
    <source>
        <dbReference type="PROSITE" id="PS50249"/>
    </source>
</evidence>
<dbReference type="PANTHER" id="PTHR10410">
    <property type="entry name" value="EUKARYOTIC TRANSLATION INITIATION FACTOR 3 -RELATED"/>
    <property type="match status" value="1"/>
</dbReference>
<organism evidence="9 10">
    <name type="scientific">Tetranychus urticae</name>
    <name type="common">Two-spotted spider mite</name>
    <dbReference type="NCBI Taxonomy" id="32264"/>
    <lineage>
        <taxon>Eukaryota</taxon>
        <taxon>Metazoa</taxon>
        <taxon>Ecdysozoa</taxon>
        <taxon>Arthropoda</taxon>
        <taxon>Chelicerata</taxon>
        <taxon>Arachnida</taxon>
        <taxon>Acari</taxon>
        <taxon>Acariformes</taxon>
        <taxon>Trombidiformes</taxon>
        <taxon>Prostigmata</taxon>
        <taxon>Eleutherengona</taxon>
        <taxon>Raphignathae</taxon>
        <taxon>Tetranychoidea</taxon>
        <taxon>Tetranychidae</taxon>
        <taxon>Tetranychus</taxon>
    </lineage>
</organism>
<dbReference type="AlphaFoldDB" id="T1JTJ8"/>
<dbReference type="STRING" id="32264.T1JTJ8"/>
<proteinExistence type="inferred from homology"/>
<dbReference type="OrthoDB" id="167806at2759"/>
<keyword evidence="3" id="KW-0378">Hydrolase</keyword>
<feature type="region of interest" description="Disordered" evidence="7">
    <location>
        <begin position="1"/>
        <end position="42"/>
    </location>
</feature>
<reference evidence="9" key="2">
    <citation type="submission" date="2015-06" db="UniProtKB">
        <authorList>
            <consortium name="EnsemblMetazoa"/>
        </authorList>
    </citation>
    <scope>IDENTIFICATION</scope>
</reference>
<dbReference type="Proteomes" id="UP000015104">
    <property type="component" value="Unassembled WGS sequence"/>
</dbReference>
<feature type="compositionally biased region" description="Basic and acidic residues" evidence="7">
    <location>
        <begin position="1"/>
        <end position="17"/>
    </location>
</feature>
<evidence type="ECO:0000256" key="5">
    <source>
        <dbReference type="ARBA" id="ARBA00023049"/>
    </source>
</evidence>
<dbReference type="Pfam" id="PF01398">
    <property type="entry name" value="JAB"/>
    <property type="match status" value="1"/>
</dbReference>
<reference evidence="10" key="1">
    <citation type="submission" date="2011-08" db="EMBL/GenBank/DDBJ databases">
        <authorList>
            <person name="Rombauts S."/>
        </authorList>
    </citation>
    <scope>NUCLEOTIDE SEQUENCE</scope>
    <source>
        <strain evidence="10">London</strain>
    </source>
</reference>
<evidence type="ECO:0000313" key="9">
    <source>
        <dbReference type="EnsemblMetazoa" id="tetur01g14400.1"/>
    </source>
</evidence>
<dbReference type="eggNOG" id="KOG1555">
    <property type="taxonomic scope" value="Eukaryota"/>
</dbReference>